<protein>
    <submittedName>
        <fullName evidence="1">Uncharacterized protein</fullName>
    </submittedName>
</protein>
<reference evidence="2" key="1">
    <citation type="submission" date="2016-11" db="EMBL/GenBank/DDBJ databases">
        <authorList>
            <person name="Varghese N."/>
            <person name="Submissions S."/>
        </authorList>
    </citation>
    <scope>NUCLEOTIDE SEQUENCE [LARGE SCALE GENOMIC DNA]</scope>
    <source>
        <strain evidence="2">UWOS</strain>
    </source>
</reference>
<organism evidence="1 2">
    <name type="scientific">Fibrobacter intestinalis</name>
    <dbReference type="NCBI Taxonomy" id="28122"/>
    <lineage>
        <taxon>Bacteria</taxon>
        <taxon>Pseudomonadati</taxon>
        <taxon>Fibrobacterota</taxon>
        <taxon>Fibrobacteria</taxon>
        <taxon>Fibrobacterales</taxon>
        <taxon>Fibrobacteraceae</taxon>
        <taxon>Fibrobacter</taxon>
    </lineage>
</organism>
<evidence type="ECO:0000313" key="2">
    <source>
        <dbReference type="Proteomes" id="UP000184275"/>
    </source>
</evidence>
<keyword evidence="2" id="KW-1185">Reference proteome</keyword>
<proteinExistence type="predicted"/>
<evidence type="ECO:0000313" key="1">
    <source>
        <dbReference type="EMBL" id="SHL35497.1"/>
    </source>
</evidence>
<dbReference type="RefSeq" id="WP_073306487.1">
    <property type="nucleotide sequence ID" value="NZ_FRAW01000079.1"/>
</dbReference>
<dbReference type="Proteomes" id="UP000184275">
    <property type="component" value="Unassembled WGS sequence"/>
</dbReference>
<dbReference type="EMBL" id="FRAW01000079">
    <property type="protein sequence ID" value="SHL35497.1"/>
    <property type="molecule type" value="Genomic_DNA"/>
</dbReference>
<sequence>MKIIFPLVLIFFVSFVFFPRELYVHKVFFVLENDKLIKKTYIQNVFCNCTESFISEFQNYLVNNGYIFVFHSKLWSSKDVVYAMVNNLKAEKKQGMLQIHIKGFFVKEIDYSVQTSPFNGFSGKMKILDFGFFTKIISNEKKTPRA</sequence>
<accession>A0A1M6ZYD6</accession>
<name>A0A1M6ZYD6_9BACT</name>
<gene>
    <name evidence="1" type="ORF">SAMN05720469_1792</name>
</gene>
<dbReference type="AlphaFoldDB" id="A0A1M6ZYD6"/>